<gene>
    <name evidence="3" type="ORF">LNKW23_45090</name>
</gene>
<evidence type="ECO:0000313" key="3">
    <source>
        <dbReference type="EMBL" id="GMG85291.1"/>
    </source>
</evidence>
<dbReference type="PRINTS" id="PR01438">
    <property type="entry name" value="UNVRSLSTRESS"/>
</dbReference>
<organism evidence="3 4">
    <name type="scientific">Paralimibaculum aggregatum</name>
    <dbReference type="NCBI Taxonomy" id="3036245"/>
    <lineage>
        <taxon>Bacteria</taxon>
        <taxon>Pseudomonadati</taxon>
        <taxon>Pseudomonadota</taxon>
        <taxon>Alphaproteobacteria</taxon>
        <taxon>Rhodobacterales</taxon>
        <taxon>Paracoccaceae</taxon>
        <taxon>Paralimibaculum</taxon>
    </lineage>
</organism>
<evidence type="ECO:0000313" key="4">
    <source>
        <dbReference type="Proteomes" id="UP001239909"/>
    </source>
</evidence>
<dbReference type="PANTHER" id="PTHR46268">
    <property type="entry name" value="STRESS RESPONSE PROTEIN NHAX"/>
    <property type="match status" value="1"/>
</dbReference>
<dbReference type="Proteomes" id="UP001239909">
    <property type="component" value="Unassembled WGS sequence"/>
</dbReference>
<dbReference type="SUPFAM" id="SSF52402">
    <property type="entry name" value="Adenine nucleotide alpha hydrolases-like"/>
    <property type="match status" value="1"/>
</dbReference>
<proteinExistence type="inferred from homology"/>
<dbReference type="RefSeq" id="WP_285674582.1">
    <property type="nucleotide sequence ID" value="NZ_BSYI01000058.1"/>
</dbReference>
<dbReference type="InterPro" id="IPR006015">
    <property type="entry name" value="Universal_stress_UspA"/>
</dbReference>
<sequence length="287" mass="30481">MTMNRLLVPVRGDGKGEAVLGHALAVARRFNSHIEVVHCRARPQDMLPFGVVMPRALRRQIEDGAKSLADQEEAHLHKMLSDTLAREGVHEVPRGEIPPDDRPSVTWYEEDGKQIDVIKRHGRLADLIAVAKPDRELGIGVNSLHAALFASGRPVLLCPPEGPPPALGSRIAIAWNGALEAARALALSIGLIDRAEGVVVLDGGAGESGADGSALMTYLAQRGVSAERRQLAAGSHPGRAILAAAKEAGADTLLMGAYGHSREMEAMLGGATQEVVDETRMPVVFAH</sequence>
<feature type="domain" description="UspA" evidence="2">
    <location>
        <begin position="220"/>
        <end position="285"/>
    </location>
</feature>
<protein>
    <submittedName>
        <fullName evidence="3">Universal stress protein</fullName>
    </submittedName>
</protein>
<comment type="similarity">
    <text evidence="1">Belongs to the universal stress protein A family.</text>
</comment>
<dbReference type="PANTHER" id="PTHR46268:SF15">
    <property type="entry name" value="UNIVERSAL STRESS PROTEIN HP_0031"/>
    <property type="match status" value="1"/>
</dbReference>
<dbReference type="CDD" id="cd00293">
    <property type="entry name" value="USP-like"/>
    <property type="match status" value="1"/>
</dbReference>
<comment type="caution">
    <text evidence="3">The sequence shown here is derived from an EMBL/GenBank/DDBJ whole genome shotgun (WGS) entry which is preliminary data.</text>
</comment>
<evidence type="ECO:0000259" key="2">
    <source>
        <dbReference type="Pfam" id="PF00582"/>
    </source>
</evidence>
<dbReference type="Gene3D" id="3.40.50.12370">
    <property type="match status" value="1"/>
</dbReference>
<reference evidence="3 4" key="1">
    <citation type="submission" date="2023-04" db="EMBL/GenBank/DDBJ databases">
        <title>Marinoamorphus aggregata gen. nov., sp. Nov., isolate from tissue of brittle star Ophioplocus japonicus.</title>
        <authorList>
            <person name="Kawano K."/>
            <person name="Sawayama S."/>
            <person name="Nakagawa S."/>
        </authorList>
    </citation>
    <scope>NUCLEOTIDE SEQUENCE [LARGE SCALE GENOMIC DNA]</scope>
    <source>
        <strain evidence="3 4">NKW23</strain>
    </source>
</reference>
<accession>A0ABQ6LT96</accession>
<dbReference type="Pfam" id="PF00582">
    <property type="entry name" value="Usp"/>
    <property type="match status" value="1"/>
</dbReference>
<keyword evidence="4" id="KW-1185">Reference proteome</keyword>
<name>A0ABQ6LT96_9RHOB</name>
<dbReference type="InterPro" id="IPR006016">
    <property type="entry name" value="UspA"/>
</dbReference>
<evidence type="ECO:0000256" key="1">
    <source>
        <dbReference type="ARBA" id="ARBA00008791"/>
    </source>
</evidence>
<dbReference type="EMBL" id="BSYI01000058">
    <property type="protein sequence ID" value="GMG85291.1"/>
    <property type="molecule type" value="Genomic_DNA"/>
</dbReference>